<feature type="domain" description="Major facilitator superfamily (MFS) profile" evidence="9">
    <location>
        <begin position="200"/>
        <end position="386"/>
    </location>
</feature>
<feature type="transmembrane region" description="Helical" evidence="8">
    <location>
        <begin position="328"/>
        <end position="349"/>
    </location>
</feature>
<feature type="transmembrane region" description="Helical" evidence="8">
    <location>
        <begin position="12"/>
        <end position="30"/>
    </location>
</feature>
<dbReference type="Pfam" id="PF12832">
    <property type="entry name" value="MFS_1_like"/>
    <property type="match status" value="1"/>
</dbReference>
<feature type="transmembrane region" description="Helical" evidence="8">
    <location>
        <begin position="206"/>
        <end position="228"/>
    </location>
</feature>
<feature type="transmembrane region" description="Helical" evidence="8">
    <location>
        <begin position="271"/>
        <end position="289"/>
    </location>
</feature>
<dbReference type="Gene3D" id="1.20.1250.20">
    <property type="entry name" value="MFS general substrate transporter like domains"/>
    <property type="match status" value="2"/>
</dbReference>
<dbReference type="PROSITE" id="PS50850">
    <property type="entry name" value="MFS"/>
    <property type="match status" value="1"/>
</dbReference>
<evidence type="ECO:0000313" key="10">
    <source>
        <dbReference type="EMBL" id="MBC6009297.1"/>
    </source>
</evidence>
<proteinExistence type="predicted"/>
<dbReference type="PANTHER" id="PTHR23522">
    <property type="entry name" value="BLL5896 PROTEIN"/>
    <property type="match status" value="1"/>
</dbReference>
<dbReference type="Proteomes" id="UP000603474">
    <property type="component" value="Unassembled WGS sequence"/>
</dbReference>
<feature type="transmembrane region" description="Helical" evidence="8">
    <location>
        <begin position="295"/>
        <end position="316"/>
    </location>
</feature>
<evidence type="ECO:0000256" key="5">
    <source>
        <dbReference type="ARBA" id="ARBA00022692"/>
    </source>
</evidence>
<accession>A0ABR7K9W6</accession>
<dbReference type="RefSeq" id="WP_187011843.1">
    <property type="nucleotide sequence ID" value="NZ_JACRWG010000007.1"/>
</dbReference>
<evidence type="ECO:0000256" key="8">
    <source>
        <dbReference type="SAM" id="Phobius"/>
    </source>
</evidence>
<dbReference type="SUPFAM" id="SSF103473">
    <property type="entry name" value="MFS general substrate transporter"/>
    <property type="match status" value="1"/>
</dbReference>
<keyword evidence="11" id="KW-1185">Reference proteome</keyword>
<evidence type="ECO:0000256" key="3">
    <source>
        <dbReference type="ARBA" id="ARBA00022475"/>
    </source>
</evidence>
<feature type="transmembrane region" description="Helical" evidence="8">
    <location>
        <begin position="97"/>
        <end position="121"/>
    </location>
</feature>
<dbReference type="EMBL" id="JACRWG010000007">
    <property type="protein sequence ID" value="MBC6009297.1"/>
    <property type="molecule type" value="Genomic_DNA"/>
</dbReference>
<keyword evidence="7 8" id="KW-0472">Membrane</keyword>
<organism evidence="10 11">
    <name type="scientific">Catenibacterium faecis</name>
    <dbReference type="NCBI Taxonomy" id="2764323"/>
    <lineage>
        <taxon>Bacteria</taxon>
        <taxon>Bacillati</taxon>
        <taxon>Bacillota</taxon>
        <taxon>Erysipelotrichia</taxon>
        <taxon>Erysipelotrichales</taxon>
        <taxon>Coprobacillaceae</taxon>
        <taxon>Catenibacterium</taxon>
    </lineage>
</organism>
<dbReference type="PANTHER" id="PTHR23522:SF10">
    <property type="entry name" value="3-PHENYLPROPIONIC ACID TRANSPORTER-RELATED"/>
    <property type="match status" value="1"/>
</dbReference>
<feature type="transmembrane region" description="Helical" evidence="8">
    <location>
        <begin position="133"/>
        <end position="154"/>
    </location>
</feature>
<feature type="transmembrane region" description="Helical" evidence="8">
    <location>
        <begin position="160"/>
        <end position="180"/>
    </location>
</feature>
<keyword evidence="5 8" id="KW-0812">Transmembrane</keyword>
<reference evidence="10 11" key="1">
    <citation type="submission" date="2020-08" db="EMBL/GenBank/DDBJ databases">
        <authorList>
            <person name="Liu C."/>
            <person name="Sun Q."/>
        </authorList>
    </citation>
    <scope>NUCLEOTIDE SEQUENCE [LARGE SCALE GENOMIC DNA]</scope>
    <source>
        <strain evidence="10 11">NSJ-22</strain>
    </source>
</reference>
<dbReference type="InterPro" id="IPR036259">
    <property type="entry name" value="MFS_trans_sf"/>
</dbReference>
<feature type="transmembrane region" description="Helical" evidence="8">
    <location>
        <begin position="361"/>
        <end position="383"/>
    </location>
</feature>
<keyword evidence="3" id="KW-1003">Cell membrane</keyword>
<evidence type="ECO:0000256" key="4">
    <source>
        <dbReference type="ARBA" id="ARBA00022519"/>
    </source>
</evidence>
<keyword evidence="2" id="KW-0813">Transport</keyword>
<evidence type="ECO:0000313" key="11">
    <source>
        <dbReference type="Proteomes" id="UP000603474"/>
    </source>
</evidence>
<comment type="subcellular location">
    <subcellularLocation>
        <location evidence="1">Cell inner membrane</location>
        <topology evidence="1">Multi-pass membrane protein</topology>
    </subcellularLocation>
</comment>
<evidence type="ECO:0000256" key="1">
    <source>
        <dbReference type="ARBA" id="ARBA00004429"/>
    </source>
</evidence>
<name>A0ABR7K9W6_9FIRM</name>
<gene>
    <name evidence="10" type="ORF">H8909_03400</name>
</gene>
<feature type="transmembrane region" description="Helical" evidence="8">
    <location>
        <begin position="240"/>
        <end position="259"/>
    </location>
</feature>
<feature type="transmembrane region" description="Helical" evidence="8">
    <location>
        <begin position="42"/>
        <end position="61"/>
    </location>
</feature>
<dbReference type="InterPro" id="IPR024989">
    <property type="entry name" value="MFS_assoc_dom"/>
</dbReference>
<comment type="caution">
    <text evidence="10">The sequence shown here is derived from an EMBL/GenBank/DDBJ whole genome shotgun (WGS) entry which is preliminary data.</text>
</comment>
<sequence>MKRLQTKYNCIQFLYWITNCTIFGYIAIFLQYKGLSNTEIGIVTAMGSIMMLILSANISNLPNKYEALTPHNVILGIYAILFASFSALYFMTLPKVVVMVLYIALLFLSTCVVPFLSQFAMDYVKMGHDINFGLARGLGSFSYASSAFLMGYLVEWLEPSVIYIVFIVSSILFIINLLVLPHSTIKNESTEKPANPFGLITKYKKFFFFLLGFGFAIAGATSLSTYLINIVKKLGGDSSFYGIAIFFMAASETPFMTMTYRLKKRFGPEKLIVFGLIMYIFRNFLIALAPSLFVLLIGMVFQGCSYGLLFATYTYYCNDVLSEADQMAGQTLITMMANGFGFCLGNYLGGVLQDTLGLQSMLIFAMAVTLVGALIGVCTYKLMKED</sequence>
<evidence type="ECO:0000256" key="2">
    <source>
        <dbReference type="ARBA" id="ARBA00022448"/>
    </source>
</evidence>
<evidence type="ECO:0000256" key="6">
    <source>
        <dbReference type="ARBA" id="ARBA00022989"/>
    </source>
</evidence>
<keyword evidence="4" id="KW-0997">Cell inner membrane</keyword>
<keyword evidence="6 8" id="KW-1133">Transmembrane helix</keyword>
<feature type="transmembrane region" description="Helical" evidence="8">
    <location>
        <begin position="73"/>
        <end position="91"/>
    </location>
</feature>
<evidence type="ECO:0000259" key="9">
    <source>
        <dbReference type="PROSITE" id="PS50850"/>
    </source>
</evidence>
<dbReference type="InterPro" id="IPR020846">
    <property type="entry name" value="MFS_dom"/>
</dbReference>
<protein>
    <submittedName>
        <fullName evidence="10">MFS transporter</fullName>
    </submittedName>
</protein>
<evidence type="ECO:0000256" key="7">
    <source>
        <dbReference type="ARBA" id="ARBA00023136"/>
    </source>
</evidence>